<comment type="similarity">
    <text evidence="1">Belongs to the UPF0065 (bug) family.</text>
</comment>
<dbReference type="Pfam" id="PF03401">
    <property type="entry name" value="TctC"/>
    <property type="match status" value="1"/>
</dbReference>
<dbReference type="SUPFAM" id="SSF53850">
    <property type="entry name" value="Periplasmic binding protein-like II"/>
    <property type="match status" value="1"/>
</dbReference>
<sequence length="335" mass="35329">MTHDIGRITVRIKAVHFAMLAAVAGLSAFAGNAHAQAWPQKPVTFIVPFAAGGGTDAFARPLAAQLDQQLGKRVIIENRAGAGGTVGASAAAKAAPDGYTFFMGAAHHAIAPSLYPNLDYDIEKDFIPVALVSRPPQVIVVNPEKVQAKTLGEFIAYAKANPDKLTYGSAGAGTTHHLAAELFKILTQTKIQHVPYRGAGPAMQDLIAGHVPVVFDGLGSSAAPIKAGQLRALAVAAPKRVTAFPDLPTAAEAGLQNYEVSTWYGLFAPKNTPPEIVQRMTKEVQTALQAQAVKDAWERNGSDVPDVKGAEFGKLVSSEVARWRKVVTEAGVKLD</sequence>
<evidence type="ECO:0000256" key="1">
    <source>
        <dbReference type="ARBA" id="ARBA00006987"/>
    </source>
</evidence>
<dbReference type="Gene3D" id="3.40.190.150">
    <property type="entry name" value="Bordetella uptake gene, domain 1"/>
    <property type="match status" value="1"/>
</dbReference>
<accession>A0ABX8A812</accession>
<name>A0ABX8A812_9BRAD</name>
<organism evidence="3 4">
    <name type="scientific">Tardiphaga alba</name>
    <dbReference type="NCBI Taxonomy" id="340268"/>
    <lineage>
        <taxon>Bacteria</taxon>
        <taxon>Pseudomonadati</taxon>
        <taxon>Pseudomonadota</taxon>
        <taxon>Alphaproteobacteria</taxon>
        <taxon>Hyphomicrobiales</taxon>
        <taxon>Nitrobacteraceae</taxon>
        <taxon>Tardiphaga</taxon>
    </lineage>
</organism>
<keyword evidence="4" id="KW-1185">Reference proteome</keyword>
<dbReference type="PANTHER" id="PTHR42928:SF5">
    <property type="entry name" value="BLR1237 PROTEIN"/>
    <property type="match status" value="1"/>
</dbReference>
<dbReference type="EMBL" id="CP036498">
    <property type="protein sequence ID" value="QUS38794.1"/>
    <property type="molecule type" value="Genomic_DNA"/>
</dbReference>
<dbReference type="CDD" id="cd13578">
    <property type="entry name" value="PBP2_Bug27"/>
    <property type="match status" value="1"/>
</dbReference>
<feature type="signal peptide" evidence="2">
    <location>
        <begin position="1"/>
        <end position="35"/>
    </location>
</feature>
<dbReference type="Gene3D" id="3.40.190.10">
    <property type="entry name" value="Periplasmic binding protein-like II"/>
    <property type="match status" value="1"/>
</dbReference>
<keyword evidence="2" id="KW-0732">Signal</keyword>
<protein>
    <submittedName>
        <fullName evidence="3">Tripartite tricarboxylate transporter substrate binding protein</fullName>
    </submittedName>
</protein>
<dbReference type="PANTHER" id="PTHR42928">
    <property type="entry name" value="TRICARBOXYLATE-BINDING PROTEIN"/>
    <property type="match status" value="1"/>
</dbReference>
<reference evidence="3 4" key="1">
    <citation type="submission" date="2019-02" db="EMBL/GenBank/DDBJ databases">
        <title>Emended description of the genus Rhodopseudomonas and description of Rhodopseudomonas albus sp. nov., a non-phototrophic, heavy-metal-tolerant bacterium isolated from garden soil.</title>
        <authorList>
            <person name="Bao Z."/>
            <person name="Cao W.W."/>
            <person name="Sato Y."/>
            <person name="Nishizawa T."/>
            <person name="Zhao J."/>
            <person name="Guo Y."/>
            <person name="Ohta H."/>
        </authorList>
    </citation>
    <scope>NUCLEOTIDE SEQUENCE [LARGE SCALE GENOMIC DNA]</scope>
    <source>
        <strain evidence="3 4">SK50-23</strain>
    </source>
</reference>
<feature type="chain" id="PRO_5047034792" evidence="2">
    <location>
        <begin position="36"/>
        <end position="335"/>
    </location>
</feature>
<evidence type="ECO:0000313" key="3">
    <source>
        <dbReference type="EMBL" id="QUS38794.1"/>
    </source>
</evidence>
<gene>
    <name evidence="3" type="ORF">RPMA_08080</name>
</gene>
<evidence type="ECO:0000313" key="4">
    <source>
        <dbReference type="Proteomes" id="UP000682843"/>
    </source>
</evidence>
<dbReference type="InterPro" id="IPR005064">
    <property type="entry name" value="BUG"/>
</dbReference>
<dbReference type="InterPro" id="IPR042100">
    <property type="entry name" value="Bug_dom1"/>
</dbReference>
<dbReference type="PIRSF" id="PIRSF017082">
    <property type="entry name" value="YflP"/>
    <property type="match status" value="1"/>
</dbReference>
<dbReference type="Proteomes" id="UP000682843">
    <property type="component" value="Chromosome"/>
</dbReference>
<proteinExistence type="inferred from homology"/>
<evidence type="ECO:0000256" key="2">
    <source>
        <dbReference type="SAM" id="SignalP"/>
    </source>
</evidence>